<protein>
    <recommendedName>
        <fullName evidence="3">DUF2946 domain-containing protein</fullName>
    </recommendedName>
</protein>
<reference evidence="1 2" key="1">
    <citation type="submission" date="2024-10" db="EMBL/GenBank/DDBJ databases">
        <title>Isolation, draft genome sequencing and identification of Phyllobacterium sp. NSA23, isolated from leaf soil.</title>
        <authorList>
            <person name="Akita H."/>
        </authorList>
    </citation>
    <scope>NUCLEOTIDE SEQUENCE [LARGE SCALE GENOMIC DNA]</scope>
    <source>
        <strain evidence="1 2">NSA23</strain>
    </source>
</reference>
<dbReference type="EMBL" id="BAAFZP010000001">
    <property type="protein sequence ID" value="GAB1581837.1"/>
    <property type="molecule type" value="Genomic_DNA"/>
</dbReference>
<accession>A0ABQ0GYV5</accession>
<dbReference type="Pfam" id="PF11162">
    <property type="entry name" value="DUF2946"/>
    <property type="match status" value="1"/>
</dbReference>
<keyword evidence="2" id="KW-1185">Reference proteome</keyword>
<proteinExistence type="predicted"/>
<evidence type="ECO:0000313" key="2">
    <source>
        <dbReference type="Proteomes" id="UP001628091"/>
    </source>
</evidence>
<gene>
    <name evidence="1" type="ORF">PPNSA23_17800</name>
</gene>
<evidence type="ECO:0008006" key="3">
    <source>
        <dbReference type="Google" id="ProtNLM"/>
    </source>
</evidence>
<dbReference type="InterPro" id="IPR021333">
    <property type="entry name" value="DUF2946"/>
</dbReference>
<comment type="caution">
    <text evidence="1">The sequence shown here is derived from an EMBL/GenBank/DDBJ whole genome shotgun (WGS) entry which is preliminary data.</text>
</comment>
<name>A0ABQ0GYV5_9HYPH</name>
<organism evidence="1 2">
    <name type="scientific">Phyllobacterium phragmitis</name>
    <dbReference type="NCBI Taxonomy" id="2670329"/>
    <lineage>
        <taxon>Bacteria</taxon>
        <taxon>Pseudomonadati</taxon>
        <taxon>Pseudomonadota</taxon>
        <taxon>Alphaproteobacteria</taxon>
        <taxon>Hyphomicrobiales</taxon>
        <taxon>Phyllobacteriaceae</taxon>
        <taxon>Phyllobacterium</taxon>
    </lineage>
</organism>
<evidence type="ECO:0000313" key="1">
    <source>
        <dbReference type="EMBL" id="GAB1581837.1"/>
    </source>
</evidence>
<sequence length="137" mass="14101">MRMKAIRRILRDRISATAIAVLAAYFLLLQGLLGGMAQGAMAASAVDPLHVICSSSGTATIDQPRDQNGPAGKAADCPCCTLCRLACAAMPAILDGAGAFVHLAALFDTAVPPHAEIGSTPPLRRLIAEPRAPPSLS</sequence>
<dbReference type="Proteomes" id="UP001628091">
    <property type="component" value="Unassembled WGS sequence"/>
</dbReference>